<dbReference type="FunFam" id="1.10.630.10:FF:000044">
    <property type="entry name" value="Cytochrome P450"/>
    <property type="match status" value="1"/>
</dbReference>
<dbReference type="EMBL" id="BSYO01000039">
    <property type="protein sequence ID" value="GMH31108.1"/>
    <property type="molecule type" value="Genomic_DNA"/>
</dbReference>
<dbReference type="GO" id="GO:0006629">
    <property type="term" value="P:lipid metabolic process"/>
    <property type="evidence" value="ECO:0007669"/>
    <property type="project" value="UniProtKB-ARBA"/>
</dbReference>
<evidence type="ECO:0008006" key="17">
    <source>
        <dbReference type="Google" id="ProtNLM"/>
    </source>
</evidence>
<protein>
    <recommendedName>
        <fullName evidence="17">Cytochrome P450</fullName>
    </recommendedName>
</protein>
<keyword evidence="8 13" id="KW-0560">Oxidoreductase</keyword>
<evidence type="ECO:0000256" key="7">
    <source>
        <dbReference type="ARBA" id="ARBA00022989"/>
    </source>
</evidence>
<evidence type="ECO:0000256" key="13">
    <source>
        <dbReference type="RuleBase" id="RU000461"/>
    </source>
</evidence>
<dbReference type="Pfam" id="PF00067">
    <property type="entry name" value="p450"/>
    <property type="match status" value="1"/>
</dbReference>
<evidence type="ECO:0000313" key="16">
    <source>
        <dbReference type="Proteomes" id="UP001279734"/>
    </source>
</evidence>
<evidence type="ECO:0000256" key="8">
    <source>
        <dbReference type="ARBA" id="ARBA00023002"/>
    </source>
</evidence>
<dbReference type="Proteomes" id="UP001279734">
    <property type="component" value="Unassembled WGS sequence"/>
</dbReference>
<evidence type="ECO:0000313" key="15">
    <source>
        <dbReference type="EMBL" id="GMH31108.1"/>
    </source>
</evidence>
<comment type="caution">
    <text evidence="15">The sequence shown here is derived from an EMBL/GenBank/DDBJ whole genome shotgun (WGS) entry which is preliminary data.</text>
</comment>
<proteinExistence type="inferred from homology"/>
<evidence type="ECO:0000256" key="10">
    <source>
        <dbReference type="ARBA" id="ARBA00023033"/>
    </source>
</evidence>
<sequence>MRNLLFFPIQWTYSHLHFIDILLALLGLFIFCSIHQKLTSKGPMLWPILGILPTFLLHFHEVHEWNTRALIKSAGTYYYRGVTTGDFRGIITCDPINIEYMLKNRFHNFPKGKYYRDRFRDFLGDGIFNADGDIWKEQRRIATMEMQTSRFLEYSTKIMQELVQKKLLMLIEKKIESGDDHCIDLQEWLLRFTFDNICMAAFGVDPGCLALELPEIPFAKAFEQATEISLFRFLVPPFIWKPMKYFNLGSEKRLKEALRVVHDFAQSTVKNRKLDIAKSGDKKSNQNDLLSRLIKIQQDDESLQHGRKNHFSDKFLSDFCISLILAGRDTSSVALVWFFWLLNENPDVETKILSEIGEIVARRGAPRESNETLFTADELEKMVYLQAALSEAMRLYPPVPIDFKEVEEDDVYPDGMKTRKGDRVFYHIFAMGRMENIWGKDCHEFKPERWIKDGEFVSENQFKYVVFNAGPRLCVGKKFAFLQMKMLTASLLVRFKVKVAEDQVIVPKVTTTLYMKHGLLVTFHPRPDNIKVNK</sequence>
<evidence type="ECO:0000256" key="6">
    <source>
        <dbReference type="ARBA" id="ARBA00022723"/>
    </source>
</evidence>
<feature type="binding site" description="axial binding residue" evidence="12">
    <location>
        <position position="474"/>
    </location>
    <ligand>
        <name>heme</name>
        <dbReference type="ChEBI" id="CHEBI:30413"/>
    </ligand>
    <ligandPart>
        <name>Fe</name>
        <dbReference type="ChEBI" id="CHEBI:18248"/>
    </ligandPart>
</feature>
<dbReference type="PRINTS" id="PR00385">
    <property type="entry name" value="P450"/>
</dbReference>
<dbReference type="InterPro" id="IPR017972">
    <property type="entry name" value="Cyt_P450_CS"/>
</dbReference>
<reference evidence="15" key="1">
    <citation type="submission" date="2023-05" db="EMBL/GenBank/DDBJ databases">
        <title>Nepenthes gracilis genome sequencing.</title>
        <authorList>
            <person name="Fukushima K."/>
        </authorList>
    </citation>
    <scope>NUCLEOTIDE SEQUENCE</scope>
    <source>
        <strain evidence="15">SING2019-196</strain>
    </source>
</reference>
<evidence type="ECO:0000256" key="9">
    <source>
        <dbReference type="ARBA" id="ARBA00023004"/>
    </source>
</evidence>
<evidence type="ECO:0000256" key="2">
    <source>
        <dbReference type="ARBA" id="ARBA00004167"/>
    </source>
</evidence>
<keyword evidence="9 12" id="KW-0408">Iron</keyword>
<organism evidence="15 16">
    <name type="scientific">Nepenthes gracilis</name>
    <name type="common">Slender pitcher plant</name>
    <dbReference type="NCBI Taxonomy" id="150966"/>
    <lineage>
        <taxon>Eukaryota</taxon>
        <taxon>Viridiplantae</taxon>
        <taxon>Streptophyta</taxon>
        <taxon>Embryophyta</taxon>
        <taxon>Tracheophyta</taxon>
        <taxon>Spermatophyta</taxon>
        <taxon>Magnoliopsida</taxon>
        <taxon>eudicotyledons</taxon>
        <taxon>Gunneridae</taxon>
        <taxon>Pentapetalae</taxon>
        <taxon>Caryophyllales</taxon>
        <taxon>Nepenthaceae</taxon>
        <taxon>Nepenthes</taxon>
    </lineage>
</organism>
<dbReference type="AlphaFoldDB" id="A0AAD3Y6I0"/>
<comment type="similarity">
    <text evidence="3 13">Belongs to the cytochrome P450 family.</text>
</comment>
<evidence type="ECO:0000256" key="14">
    <source>
        <dbReference type="SAM" id="Phobius"/>
    </source>
</evidence>
<dbReference type="GO" id="GO:0016705">
    <property type="term" value="F:oxidoreductase activity, acting on paired donors, with incorporation or reduction of molecular oxygen"/>
    <property type="evidence" value="ECO:0007669"/>
    <property type="project" value="InterPro"/>
</dbReference>
<evidence type="ECO:0000256" key="12">
    <source>
        <dbReference type="PIRSR" id="PIRSR602401-1"/>
    </source>
</evidence>
<dbReference type="PROSITE" id="PS00086">
    <property type="entry name" value="CYTOCHROME_P450"/>
    <property type="match status" value="1"/>
</dbReference>
<keyword evidence="16" id="KW-1185">Reference proteome</keyword>
<keyword evidence="10 13" id="KW-0503">Monooxygenase</keyword>
<dbReference type="SUPFAM" id="SSF48264">
    <property type="entry name" value="Cytochrome P450"/>
    <property type="match status" value="1"/>
</dbReference>
<dbReference type="GO" id="GO:0020037">
    <property type="term" value="F:heme binding"/>
    <property type="evidence" value="ECO:0007669"/>
    <property type="project" value="InterPro"/>
</dbReference>
<evidence type="ECO:0000256" key="11">
    <source>
        <dbReference type="ARBA" id="ARBA00023136"/>
    </source>
</evidence>
<dbReference type="PANTHER" id="PTHR24296">
    <property type="entry name" value="CYTOCHROME P450"/>
    <property type="match status" value="1"/>
</dbReference>
<evidence type="ECO:0000256" key="3">
    <source>
        <dbReference type="ARBA" id="ARBA00010617"/>
    </source>
</evidence>
<dbReference type="GO" id="GO:0004497">
    <property type="term" value="F:monooxygenase activity"/>
    <property type="evidence" value="ECO:0007669"/>
    <property type="project" value="UniProtKB-KW"/>
</dbReference>
<keyword evidence="5 14" id="KW-0812">Transmembrane</keyword>
<dbReference type="PRINTS" id="PR00463">
    <property type="entry name" value="EP450I"/>
</dbReference>
<name>A0AAD3Y6I0_NEPGR</name>
<feature type="transmembrane region" description="Helical" evidence="14">
    <location>
        <begin position="12"/>
        <end position="32"/>
    </location>
</feature>
<keyword evidence="7 14" id="KW-1133">Transmembrane helix</keyword>
<comment type="cofactor">
    <cofactor evidence="1 12">
        <name>heme</name>
        <dbReference type="ChEBI" id="CHEBI:30413"/>
    </cofactor>
</comment>
<dbReference type="InterPro" id="IPR036396">
    <property type="entry name" value="Cyt_P450_sf"/>
</dbReference>
<accession>A0AAD3Y6I0</accession>
<gene>
    <name evidence="15" type="ORF">Nepgr_032951</name>
</gene>
<evidence type="ECO:0000256" key="5">
    <source>
        <dbReference type="ARBA" id="ARBA00022692"/>
    </source>
</evidence>
<dbReference type="InterPro" id="IPR002401">
    <property type="entry name" value="Cyt_P450_E_grp-I"/>
</dbReference>
<keyword evidence="6 12" id="KW-0479">Metal-binding</keyword>
<dbReference type="GO" id="GO:0005506">
    <property type="term" value="F:iron ion binding"/>
    <property type="evidence" value="ECO:0007669"/>
    <property type="project" value="InterPro"/>
</dbReference>
<keyword evidence="4 12" id="KW-0349">Heme</keyword>
<evidence type="ECO:0000256" key="4">
    <source>
        <dbReference type="ARBA" id="ARBA00022617"/>
    </source>
</evidence>
<dbReference type="Gene3D" id="1.10.630.10">
    <property type="entry name" value="Cytochrome P450"/>
    <property type="match status" value="1"/>
</dbReference>
<evidence type="ECO:0000256" key="1">
    <source>
        <dbReference type="ARBA" id="ARBA00001971"/>
    </source>
</evidence>
<dbReference type="InterPro" id="IPR001128">
    <property type="entry name" value="Cyt_P450"/>
</dbReference>
<keyword evidence="11 14" id="KW-0472">Membrane</keyword>
<comment type="subcellular location">
    <subcellularLocation>
        <location evidence="2">Membrane</location>
        <topology evidence="2">Single-pass membrane protein</topology>
    </subcellularLocation>
</comment>
<dbReference type="CDD" id="cd11064">
    <property type="entry name" value="CYP86A"/>
    <property type="match status" value="1"/>
</dbReference>
<dbReference type="GO" id="GO:0016020">
    <property type="term" value="C:membrane"/>
    <property type="evidence" value="ECO:0007669"/>
    <property type="project" value="UniProtKB-SubCell"/>
</dbReference>